<dbReference type="RefSeq" id="WP_237977600.1">
    <property type="nucleotide sequence ID" value="NZ_JAKNCT010000001.1"/>
</dbReference>
<evidence type="ECO:0000256" key="2">
    <source>
        <dbReference type="ARBA" id="ARBA00023125"/>
    </source>
</evidence>
<keyword evidence="3" id="KW-0804">Transcription</keyword>
<dbReference type="InterPro" id="IPR036390">
    <property type="entry name" value="WH_DNA-bd_sf"/>
</dbReference>
<name>A0ABS9MNM7_9BURK</name>
<dbReference type="PROSITE" id="PS51118">
    <property type="entry name" value="HTH_HXLR"/>
    <property type="match status" value="1"/>
</dbReference>
<dbReference type="Gene3D" id="1.10.10.10">
    <property type="entry name" value="Winged helix-like DNA-binding domain superfamily/Winged helix DNA-binding domain"/>
    <property type="match status" value="1"/>
</dbReference>
<dbReference type="PANTHER" id="PTHR33204">
    <property type="entry name" value="TRANSCRIPTIONAL REGULATOR, MARR FAMILY"/>
    <property type="match status" value="1"/>
</dbReference>
<keyword evidence="6" id="KW-1185">Reference proteome</keyword>
<dbReference type="Proteomes" id="UP001297600">
    <property type="component" value="Unassembled WGS sequence"/>
</dbReference>
<reference evidence="5 6" key="1">
    <citation type="submission" date="2022-02" db="EMBL/GenBank/DDBJ databases">
        <title>Mesosutterella porci, a novel member of the family Sutterellaceae from pig feces.</title>
        <authorList>
            <person name="Wylensek D."/>
            <person name="Clavel T."/>
        </authorList>
    </citation>
    <scope>NUCLEOTIDE SEQUENCE [LARGE SCALE GENOMIC DNA]</scope>
    <source>
        <strain evidence="6">oilRF-744-wt-GAM-9</strain>
    </source>
</reference>
<comment type="caution">
    <text evidence="5">The sequence shown here is derived from an EMBL/GenBank/DDBJ whole genome shotgun (WGS) entry which is preliminary data.</text>
</comment>
<evidence type="ECO:0000313" key="5">
    <source>
        <dbReference type="EMBL" id="MCG5029944.1"/>
    </source>
</evidence>
<sequence length="127" mass="14175">MTAKTRTFVCPVDAVVQLIGGKYKSMILWHLAQKPQRYSELKRLVPASTAKMLTQQLRELEADDLVHREVFPVVPPHTEYSLTPFGQTLVPVLQAMCSWGNDYVKKIEKEQSFSPLKGGASSGEEAA</sequence>
<dbReference type="InterPro" id="IPR002577">
    <property type="entry name" value="HTH_HxlR"/>
</dbReference>
<dbReference type="InterPro" id="IPR036388">
    <property type="entry name" value="WH-like_DNA-bd_sf"/>
</dbReference>
<evidence type="ECO:0000313" key="6">
    <source>
        <dbReference type="Proteomes" id="UP001297600"/>
    </source>
</evidence>
<dbReference type="EMBL" id="JAKNCT010000001">
    <property type="protein sequence ID" value="MCG5029944.1"/>
    <property type="molecule type" value="Genomic_DNA"/>
</dbReference>
<evidence type="ECO:0000256" key="1">
    <source>
        <dbReference type="ARBA" id="ARBA00023015"/>
    </source>
</evidence>
<accession>A0ABS9MNM7</accession>
<dbReference type="PANTHER" id="PTHR33204:SF29">
    <property type="entry name" value="TRANSCRIPTIONAL REGULATOR"/>
    <property type="match status" value="1"/>
</dbReference>
<proteinExistence type="predicted"/>
<feature type="domain" description="HTH hxlR-type" evidence="4">
    <location>
        <begin position="10"/>
        <end position="108"/>
    </location>
</feature>
<evidence type="ECO:0000259" key="4">
    <source>
        <dbReference type="PROSITE" id="PS51118"/>
    </source>
</evidence>
<organism evidence="5 6">
    <name type="scientific">Mesosutterella porci</name>
    <dbReference type="NCBI Taxonomy" id="2915351"/>
    <lineage>
        <taxon>Bacteria</taxon>
        <taxon>Pseudomonadati</taxon>
        <taxon>Pseudomonadota</taxon>
        <taxon>Betaproteobacteria</taxon>
        <taxon>Burkholderiales</taxon>
        <taxon>Sutterellaceae</taxon>
        <taxon>Mesosutterella</taxon>
    </lineage>
</organism>
<gene>
    <name evidence="5" type="ORF">MAF45_00535</name>
</gene>
<dbReference type="Pfam" id="PF01638">
    <property type="entry name" value="HxlR"/>
    <property type="match status" value="1"/>
</dbReference>
<evidence type="ECO:0000256" key="3">
    <source>
        <dbReference type="ARBA" id="ARBA00023163"/>
    </source>
</evidence>
<protein>
    <submittedName>
        <fullName evidence="5">Helix-turn-helix transcriptional regulator</fullName>
    </submittedName>
</protein>
<dbReference type="SUPFAM" id="SSF46785">
    <property type="entry name" value="Winged helix' DNA-binding domain"/>
    <property type="match status" value="1"/>
</dbReference>
<keyword evidence="1" id="KW-0805">Transcription regulation</keyword>
<keyword evidence="2" id="KW-0238">DNA-binding</keyword>